<dbReference type="RefSeq" id="WP_357987334.1">
    <property type="nucleotide sequence ID" value="NZ_JBFAIH010000031.1"/>
</dbReference>
<keyword evidence="2" id="KW-1185">Reference proteome</keyword>
<protein>
    <submittedName>
        <fullName evidence="1">Uncharacterized protein</fullName>
    </submittedName>
</protein>
<dbReference type="EMBL" id="JBFAIH010000031">
    <property type="protein sequence ID" value="MEV0367566.1"/>
    <property type="molecule type" value="Genomic_DNA"/>
</dbReference>
<name>A0ABV3FIN7_9NOCA</name>
<gene>
    <name evidence="1" type="ORF">AB0H72_33255</name>
</gene>
<reference evidence="1 2" key="1">
    <citation type="submission" date="2024-06" db="EMBL/GenBank/DDBJ databases">
        <title>The Natural Products Discovery Center: Release of the First 8490 Sequenced Strains for Exploring Actinobacteria Biosynthetic Diversity.</title>
        <authorList>
            <person name="Kalkreuter E."/>
            <person name="Kautsar S.A."/>
            <person name="Yang D."/>
            <person name="Bader C.D."/>
            <person name="Teijaro C.N."/>
            <person name="Fluegel L."/>
            <person name="Davis C.M."/>
            <person name="Simpson J.R."/>
            <person name="Lauterbach L."/>
            <person name="Steele A.D."/>
            <person name="Gui C."/>
            <person name="Meng S."/>
            <person name="Li G."/>
            <person name="Viehrig K."/>
            <person name="Ye F."/>
            <person name="Su P."/>
            <person name="Kiefer A.F."/>
            <person name="Nichols A."/>
            <person name="Cepeda A.J."/>
            <person name="Yan W."/>
            <person name="Fan B."/>
            <person name="Jiang Y."/>
            <person name="Adhikari A."/>
            <person name="Zheng C.-J."/>
            <person name="Schuster L."/>
            <person name="Cowan T.M."/>
            <person name="Smanski M.J."/>
            <person name="Chevrette M.G."/>
            <person name="De Carvalho L.P.S."/>
            <person name="Shen B."/>
        </authorList>
    </citation>
    <scope>NUCLEOTIDE SEQUENCE [LARGE SCALE GENOMIC DNA]</scope>
    <source>
        <strain evidence="1 2">NPDC050671</strain>
    </source>
</reference>
<sequence>MSARGPYEDSYRSFLGYAKKHEMTVLHDNGLYRHIRFHTPGNSCGWFQLVTWPGYLSITGDFESYTFCRVEDMFDFFADSGAGWRINPDYWEEKLVASSVVRAHSPEKFRQQVVDYFWEARHRFPGEAADLFREIREDVLAYEEYGETARGALDSFRYRGKDGSRLFEFSDWYEWDLTDWSIHYLRACHAIVWGINRYRSAVKS</sequence>
<evidence type="ECO:0000313" key="2">
    <source>
        <dbReference type="Proteomes" id="UP001551658"/>
    </source>
</evidence>
<proteinExistence type="predicted"/>
<evidence type="ECO:0000313" key="1">
    <source>
        <dbReference type="EMBL" id="MEV0367566.1"/>
    </source>
</evidence>
<accession>A0ABV3FIN7</accession>
<organism evidence="1 2">
    <name type="scientific">Nocardia fusca</name>
    <dbReference type="NCBI Taxonomy" id="941183"/>
    <lineage>
        <taxon>Bacteria</taxon>
        <taxon>Bacillati</taxon>
        <taxon>Actinomycetota</taxon>
        <taxon>Actinomycetes</taxon>
        <taxon>Mycobacteriales</taxon>
        <taxon>Nocardiaceae</taxon>
        <taxon>Nocardia</taxon>
    </lineage>
</organism>
<comment type="caution">
    <text evidence="1">The sequence shown here is derived from an EMBL/GenBank/DDBJ whole genome shotgun (WGS) entry which is preliminary data.</text>
</comment>
<dbReference type="Proteomes" id="UP001551658">
    <property type="component" value="Unassembled WGS sequence"/>
</dbReference>